<feature type="domain" description="T2SS protein K second SAM-like" evidence="11">
    <location>
        <begin position="211"/>
        <end position="273"/>
    </location>
</feature>
<evidence type="ECO:0000256" key="9">
    <source>
        <dbReference type="ARBA" id="ARBA00023136"/>
    </source>
</evidence>
<dbReference type="GO" id="GO:0005886">
    <property type="term" value="C:plasma membrane"/>
    <property type="evidence" value="ECO:0007669"/>
    <property type="project" value="UniProtKB-SubCell"/>
</dbReference>
<keyword evidence="8" id="KW-1133">Transmembrane helix</keyword>
<organism evidence="13 14">
    <name type="scientific">Phenylobacterium zucineum (strain HLK1)</name>
    <dbReference type="NCBI Taxonomy" id="450851"/>
    <lineage>
        <taxon>Bacteria</taxon>
        <taxon>Pseudomonadati</taxon>
        <taxon>Pseudomonadota</taxon>
        <taxon>Alphaproteobacteria</taxon>
        <taxon>Caulobacterales</taxon>
        <taxon>Caulobacteraceae</taxon>
        <taxon>Phenylobacterium</taxon>
    </lineage>
</organism>
<evidence type="ECO:0000256" key="8">
    <source>
        <dbReference type="ARBA" id="ARBA00022989"/>
    </source>
</evidence>
<keyword evidence="4 10" id="KW-1003">Cell membrane</keyword>
<dbReference type="EMBL" id="CP000747">
    <property type="protein sequence ID" value="ACG77075.1"/>
    <property type="molecule type" value="Genomic_DNA"/>
</dbReference>
<keyword evidence="5 10" id="KW-0997">Cell inner membrane</keyword>
<evidence type="ECO:0000256" key="10">
    <source>
        <dbReference type="PIRNR" id="PIRNR002786"/>
    </source>
</evidence>
<gene>
    <name evidence="13" type="primary">xcsK</name>
    <name evidence="13" type="ordered locus">PHZ_c0661</name>
</gene>
<protein>
    <recommendedName>
        <fullName evidence="10">Type II secretion system protein K</fullName>
    </recommendedName>
</protein>
<dbReference type="STRING" id="450851.PHZ_c0661"/>
<keyword evidence="7" id="KW-0653">Protein transport</keyword>
<dbReference type="PANTHER" id="PTHR38831:SF1">
    <property type="entry name" value="TYPE II SECRETION SYSTEM PROTEIN K-RELATED"/>
    <property type="match status" value="1"/>
</dbReference>
<dbReference type="InterPro" id="IPR005628">
    <property type="entry name" value="GspK"/>
</dbReference>
<evidence type="ECO:0000256" key="2">
    <source>
        <dbReference type="ARBA" id="ARBA00007246"/>
    </source>
</evidence>
<dbReference type="GO" id="GO:0009306">
    <property type="term" value="P:protein secretion"/>
    <property type="evidence" value="ECO:0007669"/>
    <property type="project" value="InterPro"/>
</dbReference>
<evidence type="ECO:0000259" key="11">
    <source>
        <dbReference type="Pfam" id="PF03934"/>
    </source>
</evidence>
<evidence type="ECO:0000256" key="3">
    <source>
        <dbReference type="ARBA" id="ARBA00022448"/>
    </source>
</evidence>
<reference evidence="13 14" key="1">
    <citation type="journal article" date="2008" name="BMC Genomics">
        <title>Complete genome of Phenylobacterium zucineum - a novel facultative intracellular bacterium isolated from human erythroleukemia cell line K562.</title>
        <authorList>
            <person name="Luo Y."/>
            <person name="Xu X."/>
            <person name="Ding Z."/>
            <person name="Liu Z."/>
            <person name="Zhang B."/>
            <person name="Yan Z."/>
            <person name="Sun J."/>
            <person name="Hu S."/>
            <person name="Hu X."/>
        </authorList>
    </citation>
    <scope>NUCLEOTIDE SEQUENCE [LARGE SCALE GENOMIC DNA]</scope>
    <source>
        <strain evidence="13 14">HLK1</strain>
    </source>
</reference>
<dbReference type="Gene3D" id="1.10.40.60">
    <property type="entry name" value="EpsJ-like"/>
    <property type="match status" value="2"/>
</dbReference>
<dbReference type="InterPro" id="IPR049031">
    <property type="entry name" value="T2SSK_SAM-like_1st"/>
</dbReference>
<dbReference type="PANTHER" id="PTHR38831">
    <property type="entry name" value="TYPE II SECRETION SYSTEM PROTEIN K"/>
    <property type="match status" value="1"/>
</dbReference>
<evidence type="ECO:0000313" key="14">
    <source>
        <dbReference type="Proteomes" id="UP000001868"/>
    </source>
</evidence>
<dbReference type="Gene3D" id="3.30.1300.30">
    <property type="entry name" value="GSPII I/J protein-like"/>
    <property type="match status" value="1"/>
</dbReference>
<evidence type="ECO:0000259" key="12">
    <source>
        <dbReference type="Pfam" id="PF21687"/>
    </source>
</evidence>
<dbReference type="KEGG" id="pzu:PHZ_c0661"/>
<evidence type="ECO:0000256" key="6">
    <source>
        <dbReference type="ARBA" id="ARBA00022692"/>
    </source>
</evidence>
<comment type="similarity">
    <text evidence="2 10">Belongs to the GSP K family.</text>
</comment>
<evidence type="ECO:0000313" key="13">
    <source>
        <dbReference type="EMBL" id="ACG77075.1"/>
    </source>
</evidence>
<dbReference type="HOGENOM" id="CLU_057294_0_0_5"/>
<keyword evidence="3 10" id="KW-0813">Transport</keyword>
<dbReference type="PIRSF" id="PIRSF002786">
    <property type="entry name" value="XcpX"/>
    <property type="match status" value="1"/>
</dbReference>
<feature type="domain" description="T2SS protein K first SAM-like" evidence="12">
    <location>
        <begin position="100"/>
        <end position="205"/>
    </location>
</feature>
<dbReference type="InterPro" id="IPR049179">
    <property type="entry name" value="T2SSK_SAM-like_2nd"/>
</dbReference>
<evidence type="ECO:0000256" key="5">
    <source>
        <dbReference type="ARBA" id="ARBA00022519"/>
    </source>
</evidence>
<dbReference type="SUPFAM" id="SSF54523">
    <property type="entry name" value="Pili subunits"/>
    <property type="match status" value="1"/>
</dbReference>
<dbReference type="InterPro" id="IPR045584">
    <property type="entry name" value="Pilin-like"/>
</dbReference>
<dbReference type="SUPFAM" id="SSF158544">
    <property type="entry name" value="GspK insert domain-like"/>
    <property type="match status" value="2"/>
</dbReference>
<evidence type="ECO:0000256" key="1">
    <source>
        <dbReference type="ARBA" id="ARBA00004533"/>
    </source>
</evidence>
<keyword evidence="9 10" id="KW-0472">Membrane</keyword>
<keyword evidence="14" id="KW-1185">Reference proteome</keyword>
<dbReference type="Pfam" id="PF21687">
    <property type="entry name" value="T2SSK_1st"/>
    <property type="match status" value="1"/>
</dbReference>
<dbReference type="OrthoDB" id="9788973at2"/>
<dbReference type="RefSeq" id="WP_012521223.1">
    <property type="nucleotide sequence ID" value="NC_011144.1"/>
</dbReference>
<evidence type="ECO:0000256" key="7">
    <source>
        <dbReference type="ARBA" id="ARBA00022927"/>
    </source>
</evidence>
<dbReference type="eggNOG" id="COG3156">
    <property type="taxonomic scope" value="Bacteria"/>
</dbReference>
<dbReference type="Proteomes" id="UP000001868">
    <property type="component" value="Chromosome"/>
</dbReference>
<proteinExistence type="inferred from homology"/>
<comment type="subcellular location">
    <subcellularLocation>
        <location evidence="1 10">Cell inner membrane</location>
    </subcellularLocation>
</comment>
<keyword evidence="6" id="KW-0812">Transmembrane</keyword>
<name>B4RFJ4_PHEZH</name>
<dbReference type="NCBIfam" id="NF037980">
    <property type="entry name" value="T2SS_GspK"/>
    <property type="match status" value="1"/>
</dbReference>
<evidence type="ECO:0000256" key="4">
    <source>
        <dbReference type="ARBA" id="ARBA00022475"/>
    </source>
</evidence>
<dbReference type="InterPro" id="IPR038072">
    <property type="entry name" value="GspK_central_sf"/>
</dbReference>
<accession>B4RFJ4</accession>
<dbReference type="AlphaFoldDB" id="B4RFJ4"/>
<dbReference type="Pfam" id="PF03934">
    <property type="entry name" value="T2SSK"/>
    <property type="match status" value="1"/>
</dbReference>
<sequence>MRRRSEERGVALLSVLLLVAVMSVMAVTVLDEIRFGVRRAANAEAVGQARWYALGAEALARSRIGALVRSDAVLTGWSGRAVSYPVEGGLIQARLTDAGNCLNLNSLVQGPPEGLRRSDAGVEQFLALAQALGLAPREAEMLAAALVDWMDADPLRESGGAEDEAYDGYRTGGTLLAEPSELRAIQGFTPQVYARLRPYVCALPTADPAAININTLTEDQAPLLAMLAREPLSAAAARRVIAARPATGWAEVADFAALPAVQAADIDTGRLSVRPRYFGLQTEVTFGEAEAFASALMETDSAGRVRLAARRWGPEE</sequence>